<accession>A0A1H0C277</accession>
<gene>
    <name evidence="2" type="ORF">SAMN05444142_101439</name>
</gene>
<keyword evidence="2" id="KW-0560">Oxidoreductase</keyword>
<keyword evidence="2" id="KW-0503">Monooxygenase</keyword>
<dbReference type="PANTHER" id="PTHR34474">
    <property type="entry name" value="SIGNAL TRANSDUCTION PROTEIN TRAP"/>
    <property type="match status" value="1"/>
</dbReference>
<reference evidence="2 3" key="1">
    <citation type="submission" date="2016-11" db="EMBL/GenBank/DDBJ databases">
        <authorList>
            <person name="Varghese N."/>
            <person name="Submissions S."/>
        </authorList>
    </citation>
    <scope>NUCLEOTIDE SEQUENCE [LARGE SCALE GENOMIC DNA]</scope>
    <source>
        <strain evidence="2 3">DSM 29620</strain>
    </source>
</reference>
<dbReference type="PROSITE" id="PS51725">
    <property type="entry name" value="ABM"/>
    <property type="match status" value="1"/>
</dbReference>
<dbReference type="PANTHER" id="PTHR34474:SF2">
    <property type="entry name" value="SIGNAL TRANSDUCTION PROTEIN TRAP"/>
    <property type="match status" value="1"/>
</dbReference>
<feature type="domain" description="ABM" evidence="1">
    <location>
        <begin position="3"/>
        <end position="96"/>
    </location>
</feature>
<organism evidence="2 3">
    <name type="scientific">Lutimaribacter pacificus</name>
    <dbReference type="NCBI Taxonomy" id="391948"/>
    <lineage>
        <taxon>Bacteria</taxon>
        <taxon>Pseudomonadati</taxon>
        <taxon>Pseudomonadota</taxon>
        <taxon>Alphaproteobacteria</taxon>
        <taxon>Rhodobacterales</taxon>
        <taxon>Roseobacteraceae</taxon>
        <taxon>Lutimaribacter</taxon>
    </lineage>
</organism>
<dbReference type="Proteomes" id="UP000324252">
    <property type="component" value="Unassembled WGS sequence"/>
</dbReference>
<dbReference type="InterPro" id="IPR011008">
    <property type="entry name" value="Dimeric_a/b-barrel"/>
</dbReference>
<dbReference type="AlphaFoldDB" id="A0A1H0C277"/>
<keyword evidence="3" id="KW-1185">Reference proteome</keyword>
<dbReference type="Pfam" id="PF03992">
    <property type="entry name" value="ABM"/>
    <property type="match status" value="1"/>
</dbReference>
<evidence type="ECO:0000313" key="2">
    <source>
        <dbReference type="EMBL" id="SHJ49647.1"/>
    </source>
</evidence>
<dbReference type="InterPro" id="IPR050404">
    <property type="entry name" value="Heme-degrading_MO"/>
</dbReference>
<dbReference type="GO" id="GO:0004497">
    <property type="term" value="F:monooxygenase activity"/>
    <property type="evidence" value="ECO:0007669"/>
    <property type="project" value="UniProtKB-KW"/>
</dbReference>
<name>A0A1H0C277_9RHOB</name>
<sequence>MSFIAMNRFRVAPGREEDFETIWKTRESRLKEMTGFREFRLLKGPEGEGYTLYSSHAIWDSRADFEAWTKSEQFRDAHRNAGRNRTEGVMIGRPEFEGFETVMHEV</sequence>
<dbReference type="SUPFAM" id="SSF54909">
    <property type="entry name" value="Dimeric alpha+beta barrel"/>
    <property type="match status" value="1"/>
</dbReference>
<dbReference type="Gene3D" id="3.30.70.100">
    <property type="match status" value="1"/>
</dbReference>
<dbReference type="InterPro" id="IPR007138">
    <property type="entry name" value="ABM_dom"/>
</dbReference>
<evidence type="ECO:0000259" key="1">
    <source>
        <dbReference type="PROSITE" id="PS51725"/>
    </source>
</evidence>
<protein>
    <submittedName>
        <fullName evidence="2">Heme-degrading monooxygenase HmoA</fullName>
    </submittedName>
</protein>
<dbReference type="RefSeq" id="WP_149786667.1">
    <property type="nucleotide sequence ID" value="NZ_FNIO01000001.1"/>
</dbReference>
<dbReference type="EMBL" id="FQZZ01000001">
    <property type="protein sequence ID" value="SHJ49647.1"/>
    <property type="molecule type" value="Genomic_DNA"/>
</dbReference>
<dbReference type="OrthoDB" id="9798115at2"/>
<proteinExistence type="predicted"/>
<evidence type="ECO:0000313" key="3">
    <source>
        <dbReference type="Proteomes" id="UP000324252"/>
    </source>
</evidence>